<evidence type="ECO:0000313" key="1">
    <source>
        <dbReference type="EMBL" id="MBO1317436.1"/>
    </source>
</evidence>
<keyword evidence="2" id="KW-1185">Reference proteome</keyword>
<dbReference type="AlphaFoldDB" id="A0A8J7U3N1"/>
<accession>A0A8J7U3N1</accession>
<dbReference type="EMBL" id="JAFREP010000002">
    <property type="protein sequence ID" value="MBO1317436.1"/>
    <property type="molecule type" value="Genomic_DNA"/>
</dbReference>
<dbReference type="Proteomes" id="UP000664417">
    <property type="component" value="Unassembled WGS sequence"/>
</dbReference>
<sequence length="74" mass="8544">MTLNVFANDVYLERNRYSPPEFNARGLRWSNGEWSFLAYTDFLGETSFTYTLPGDHTATVTIYIVRNPAKIHPV</sequence>
<reference evidence="1" key="1">
    <citation type="submission" date="2021-03" db="EMBL/GenBank/DDBJ databases">
        <authorList>
            <person name="Wang G."/>
        </authorList>
    </citation>
    <scope>NUCLEOTIDE SEQUENCE</scope>
    <source>
        <strain evidence="1">KCTC 12899</strain>
    </source>
</reference>
<comment type="caution">
    <text evidence="1">The sequence shown here is derived from an EMBL/GenBank/DDBJ whole genome shotgun (WGS) entry which is preliminary data.</text>
</comment>
<organism evidence="1 2">
    <name type="scientific">Acanthopleuribacter pedis</name>
    <dbReference type="NCBI Taxonomy" id="442870"/>
    <lineage>
        <taxon>Bacteria</taxon>
        <taxon>Pseudomonadati</taxon>
        <taxon>Acidobacteriota</taxon>
        <taxon>Holophagae</taxon>
        <taxon>Acanthopleuribacterales</taxon>
        <taxon>Acanthopleuribacteraceae</taxon>
        <taxon>Acanthopleuribacter</taxon>
    </lineage>
</organism>
<dbReference type="RefSeq" id="WP_207856672.1">
    <property type="nucleotide sequence ID" value="NZ_JAFREP010000002.1"/>
</dbReference>
<gene>
    <name evidence="1" type="ORF">J3U88_03120</name>
</gene>
<evidence type="ECO:0000313" key="2">
    <source>
        <dbReference type="Proteomes" id="UP000664417"/>
    </source>
</evidence>
<proteinExistence type="predicted"/>
<name>A0A8J7U3N1_9BACT</name>
<protein>
    <submittedName>
        <fullName evidence="1">Uncharacterized protein</fullName>
    </submittedName>
</protein>